<dbReference type="InterPro" id="IPR056300">
    <property type="entry name" value="SusG-like_C"/>
</dbReference>
<accession>A0A1M7GAR0</accession>
<sequence length="78" mass="8793">MNGSYRAYELKDSQIMAYERESANQKVLVVHNFSGKKKKVTIDGIKTGTVLFDSNGKATCGEYVMDFEPYASIVVEYQ</sequence>
<dbReference type="InterPro" id="IPR013780">
    <property type="entry name" value="Glyco_hydro_b"/>
</dbReference>
<evidence type="ECO:0000259" key="3">
    <source>
        <dbReference type="Pfam" id="PF23915"/>
    </source>
</evidence>
<dbReference type="SUPFAM" id="SSF51011">
    <property type="entry name" value="Glycosyl hydrolase domain"/>
    <property type="match status" value="1"/>
</dbReference>
<evidence type="ECO:0000256" key="1">
    <source>
        <dbReference type="ARBA" id="ARBA00008061"/>
    </source>
</evidence>
<name>A0A1M7GAR0_9FIRM</name>
<proteinExistence type="inferred from homology"/>
<dbReference type="EMBL" id="FRCP01000006">
    <property type="protein sequence ID" value="SHM13331.1"/>
    <property type="molecule type" value="Genomic_DNA"/>
</dbReference>
<keyword evidence="2" id="KW-0378">Hydrolase</keyword>
<keyword evidence="2" id="KW-0326">Glycosidase</keyword>
<evidence type="ECO:0000313" key="5">
    <source>
        <dbReference type="Proteomes" id="UP000184038"/>
    </source>
</evidence>
<dbReference type="Pfam" id="PF23915">
    <property type="entry name" value="SusG_C"/>
    <property type="match status" value="1"/>
</dbReference>
<evidence type="ECO:0000256" key="2">
    <source>
        <dbReference type="ARBA" id="ARBA00023295"/>
    </source>
</evidence>
<dbReference type="AlphaFoldDB" id="A0A1M7GAR0"/>
<keyword evidence="5" id="KW-1185">Reference proteome</keyword>
<dbReference type="GO" id="GO:0016798">
    <property type="term" value="F:hydrolase activity, acting on glycosyl bonds"/>
    <property type="evidence" value="ECO:0007669"/>
    <property type="project" value="UniProtKB-KW"/>
</dbReference>
<organism evidence="4 5">
    <name type="scientific">Anaerosporobacter mobilis DSM 15930</name>
    <dbReference type="NCBI Taxonomy" id="1120996"/>
    <lineage>
        <taxon>Bacteria</taxon>
        <taxon>Bacillati</taxon>
        <taxon>Bacillota</taxon>
        <taxon>Clostridia</taxon>
        <taxon>Lachnospirales</taxon>
        <taxon>Lachnospiraceae</taxon>
        <taxon>Anaerosporobacter</taxon>
    </lineage>
</organism>
<gene>
    <name evidence="4" type="ORF">SAMN02746066_00947</name>
</gene>
<evidence type="ECO:0000313" key="4">
    <source>
        <dbReference type="EMBL" id="SHM13331.1"/>
    </source>
</evidence>
<protein>
    <submittedName>
        <fullName evidence="4">Maltogenic Amylase, C-terminal domain</fullName>
    </submittedName>
</protein>
<feature type="domain" description="Alpha-amylase SusG-like C-terminal" evidence="3">
    <location>
        <begin position="15"/>
        <end position="74"/>
    </location>
</feature>
<dbReference type="Proteomes" id="UP000184038">
    <property type="component" value="Unassembled WGS sequence"/>
</dbReference>
<dbReference type="RefSeq" id="WP_073283639.1">
    <property type="nucleotide sequence ID" value="NZ_FRCP01000006.1"/>
</dbReference>
<dbReference type="Gene3D" id="2.60.40.1180">
    <property type="entry name" value="Golgi alpha-mannosidase II"/>
    <property type="match status" value="1"/>
</dbReference>
<reference evidence="4 5" key="1">
    <citation type="submission" date="2016-11" db="EMBL/GenBank/DDBJ databases">
        <authorList>
            <person name="Jaros S."/>
            <person name="Januszkiewicz K."/>
            <person name="Wedrychowicz H."/>
        </authorList>
    </citation>
    <scope>NUCLEOTIDE SEQUENCE [LARGE SCALE GENOMIC DNA]</scope>
    <source>
        <strain evidence="4 5">DSM 15930</strain>
    </source>
</reference>
<comment type="similarity">
    <text evidence="1">Belongs to the glycosyl hydrolase 13 family.</text>
</comment>